<feature type="region of interest" description="Disordered" evidence="1">
    <location>
        <begin position="1"/>
        <end position="66"/>
    </location>
</feature>
<name>A0ABV7UVA4_9GAMM</name>
<feature type="compositionally biased region" description="Polar residues" evidence="1">
    <location>
        <begin position="27"/>
        <end position="38"/>
    </location>
</feature>
<dbReference type="InterPro" id="IPR052196">
    <property type="entry name" value="Bact_Kbp"/>
</dbReference>
<dbReference type="PANTHER" id="PTHR34700">
    <property type="entry name" value="POTASSIUM BINDING PROTEIN KBP"/>
    <property type="match status" value="1"/>
</dbReference>
<comment type="caution">
    <text evidence="3">The sequence shown here is derived from an EMBL/GenBank/DDBJ whole genome shotgun (WGS) entry which is preliminary data.</text>
</comment>
<dbReference type="Proteomes" id="UP001595724">
    <property type="component" value="Unassembled WGS sequence"/>
</dbReference>
<dbReference type="SUPFAM" id="SSF54106">
    <property type="entry name" value="LysM domain"/>
    <property type="match status" value="1"/>
</dbReference>
<gene>
    <name evidence="3" type="ORF">ACFOM9_11015</name>
</gene>
<proteinExistence type="predicted"/>
<dbReference type="SMART" id="SM00257">
    <property type="entry name" value="LysM"/>
    <property type="match status" value="1"/>
</dbReference>
<dbReference type="CDD" id="cd00118">
    <property type="entry name" value="LysM"/>
    <property type="match status" value="1"/>
</dbReference>
<dbReference type="PANTHER" id="PTHR34700:SF4">
    <property type="entry name" value="PHAGE-LIKE ELEMENT PBSX PROTEIN XKDP"/>
    <property type="match status" value="1"/>
</dbReference>
<feature type="compositionally biased region" description="Polar residues" evidence="1">
    <location>
        <begin position="48"/>
        <end position="66"/>
    </location>
</feature>
<keyword evidence="4" id="KW-1185">Reference proteome</keyword>
<feature type="domain" description="LysM" evidence="2">
    <location>
        <begin position="64"/>
        <end position="113"/>
    </location>
</feature>
<dbReference type="InterPro" id="IPR018392">
    <property type="entry name" value="LysM"/>
</dbReference>
<evidence type="ECO:0000256" key="1">
    <source>
        <dbReference type="SAM" id="MobiDB-lite"/>
    </source>
</evidence>
<evidence type="ECO:0000313" key="3">
    <source>
        <dbReference type="EMBL" id="MFC3660599.1"/>
    </source>
</evidence>
<dbReference type="RefSeq" id="WP_386710327.1">
    <property type="nucleotide sequence ID" value="NZ_JBHRYF010000008.1"/>
</dbReference>
<protein>
    <submittedName>
        <fullName evidence="3">LysM peptidoglycan-binding domain-containing protein</fullName>
    </submittedName>
</protein>
<dbReference type="Gene3D" id="3.10.350.10">
    <property type="entry name" value="LysM domain"/>
    <property type="match status" value="1"/>
</dbReference>
<dbReference type="Pfam" id="PF01476">
    <property type="entry name" value="LysM"/>
    <property type="match status" value="1"/>
</dbReference>
<accession>A0ABV7UVA4</accession>
<organism evidence="3 4">
    <name type="scientific">Luteimonas notoginsengisoli</name>
    <dbReference type="NCBI Taxonomy" id="1578200"/>
    <lineage>
        <taxon>Bacteria</taxon>
        <taxon>Pseudomonadati</taxon>
        <taxon>Pseudomonadota</taxon>
        <taxon>Gammaproteobacteria</taxon>
        <taxon>Lysobacterales</taxon>
        <taxon>Lysobacteraceae</taxon>
        <taxon>Luteimonas</taxon>
    </lineage>
</organism>
<dbReference type="EMBL" id="JBHRYF010000008">
    <property type="protein sequence ID" value="MFC3660599.1"/>
    <property type="molecule type" value="Genomic_DNA"/>
</dbReference>
<evidence type="ECO:0000259" key="2">
    <source>
        <dbReference type="PROSITE" id="PS51782"/>
    </source>
</evidence>
<reference evidence="4" key="1">
    <citation type="journal article" date="2019" name="Int. J. Syst. Evol. Microbiol.">
        <title>The Global Catalogue of Microorganisms (GCM) 10K type strain sequencing project: providing services to taxonomists for standard genome sequencing and annotation.</title>
        <authorList>
            <consortium name="The Broad Institute Genomics Platform"/>
            <consortium name="The Broad Institute Genome Sequencing Center for Infectious Disease"/>
            <person name="Wu L."/>
            <person name="Ma J."/>
        </authorList>
    </citation>
    <scope>NUCLEOTIDE SEQUENCE [LARGE SCALE GENOMIC DNA]</scope>
    <source>
        <strain evidence="4">KCTC 42211</strain>
    </source>
</reference>
<dbReference type="InterPro" id="IPR036779">
    <property type="entry name" value="LysM_dom_sf"/>
</dbReference>
<sequence>MSNPNQPEDPDSLSLAPSSGDRKADFSNVQGGSSSTEAAATRPKADFSNVQGGSASTEESIGEQTYTVQKGDTLSHVAQQFYGKASGWNRIFEANRDQLDDPDLIKPGQVLKIPAAED</sequence>
<evidence type="ECO:0000313" key="4">
    <source>
        <dbReference type="Proteomes" id="UP001595724"/>
    </source>
</evidence>
<dbReference type="PROSITE" id="PS51782">
    <property type="entry name" value="LYSM"/>
    <property type="match status" value="1"/>
</dbReference>